<dbReference type="Gene3D" id="3.40.50.300">
    <property type="entry name" value="P-loop containing nucleotide triphosphate hydrolases"/>
    <property type="match status" value="1"/>
</dbReference>
<dbReference type="PANTHER" id="PTHR46082">
    <property type="entry name" value="ATP/GTP-BINDING PROTEIN-RELATED"/>
    <property type="match status" value="1"/>
</dbReference>
<dbReference type="GO" id="GO:0009116">
    <property type="term" value="P:nucleoside metabolic process"/>
    <property type="evidence" value="ECO:0007669"/>
    <property type="project" value="InterPro"/>
</dbReference>
<proteinExistence type="predicted"/>
<dbReference type="SUPFAM" id="SSF52540">
    <property type="entry name" value="P-loop containing nucleoside triphosphate hydrolases"/>
    <property type="match status" value="1"/>
</dbReference>
<dbReference type="PROSITE" id="PS50837">
    <property type="entry name" value="NACHT"/>
    <property type="match status" value="1"/>
</dbReference>
<feature type="domain" description="NACHT" evidence="2">
    <location>
        <begin position="417"/>
        <end position="563"/>
    </location>
</feature>
<comment type="caution">
    <text evidence="3">The sequence shown here is derived from an EMBL/GenBank/DDBJ whole genome shotgun (WGS) entry which is preliminary data.</text>
</comment>
<evidence type="ECO:0000313" key="4">
    <source>
        <dbReference type="Proteomes" id="UP001144673"/>
    </source>
</evidence>
<keyword evidence="4" id="KW-1185">Reference proteome</keyword>
<organism evidence="3 4">
    <name type="scientific">Akanthomyces muscarius</name>
    <name type="common">Entomopathogenic fungus</name>
    <name type="synonym">Lecanicillium muscarium</name>
    <dbReference type="NCBI Taxonomy" id="2231603"/>
    <lineage>
        <taxon>Eukaryota</taxon>
        <taxon>Fungi</taxon>
        <taxon>Dikarya</taxon>
        <taxon>Ascomycota</taxon>
        <taxon>Pezizomycotina</taxon>
        <taxon>Sordariomycetes</taxon>
        <taxon>Hypocreomycetidae</taxon>
        <taxon>Hypocreales</taxon>
        <taxon>Cordycipitaceae</taxon>
        <taxon>Akanthomyces</taxon>
    </lineage>
</organism>
<dbReference type="Proteomes" id="UP001144673">
    <property type="component" value="Unassembled WGS sequence"/>
</dbReference>
<gene>
    <name evidence="3" type="ORF">LMH87_007649</name>
</gene>
<dbReference type="KEGG" id="amus:LMH87_007649"/>
<dbReference type="InterPro" id="IPR053137">
    <property type="entry name" value="NLR-like"/>
</dbReference>
<reference evidence="3" key="1">
    <citation type="journal article" date="2023" name="Access Microbiol">
        <title>De-novo genome assembly for Akanthomyces muscarius, a biocontrol agent of insect agricultural pests.</title>
        <authorList>
            <person name="Erdos Z."/>
            <person name="Studholme D.J."/>
            <person name="Raymond B."/>
            <person name="Sharma M."/>
        </authorList>
    </citation>
    <scope>NUCLEOTIDE SEQUENCE</scope>
    <source>
        <strain evidence="3">Ve6</strain>
    </source>
</reference>
<dbReference type="PANTHER" id="PTHR46082:SF11">
    <property type="entry name" value="AAA+ ATPASE DOMAIN-CONTAINING PROTEIN-RELATED"/>
    <property type="match status" value="1"/>
</dbReference>
<dbReference type="InterPro" id="IPR056884">
    <property type="entry name" value="NPHP3-like_N"/>
</dbReference>
<dbReference type="AlphaFoldDB" id="A0A9W8URB9"/>
<dbReference type="Pfam" id="PF24883">
    <property type="entry name" value="NPHP3_N"/>
    <property type="match status" value="1"/>
</dbReference>
<dbReference type="InterPro" id="IPR007111">
    <property type="entry name" value="NACHT_NTPase"/>
</dbReference>
<evidence type="ECO:0000256" key="1">
    <source>
        <dbReference type="ARBA" id="ARBA00022737"/>
    </source>
</evidence>
<dbReference type="GO" id="GO:0003824">
    <property type="term" value="F:catalytic activity"/>
    <property type="evidence" value="ECO:0007669"/>
    <property type="project" value="InterPro"/>
</dbReference>
<evidence type="ECO:0000313" key="3">
    <source>
        <dbReference type="EMBL" id="KAJ4161619.1"/>
    </source>
</evidence>
<dbReference type="GeneID" id="80894808"/>
<dbReference type="InterPro" id="IPR027417">
    <property type="entry name" value="P-loop_NTPase"/>
</dbReference>
<dbReference type="SUPFAM" id="SSF53167">
    <property type="entry name" value="Purine and uridine phosphorylases"/>
    <property type="match status" value="1"/>
</dbReference>
<dbReference type="Gene3D" id="3.40.50.1580">
    <property type="entry name" value="Nucleoside phosphorylase domain"/>
    <property type="match status" value="1"/>
</dbReference>
<accession>A0A9W8URB9</accession>
<dbReference type="InterPro" id="IPR035994">
    <property type="entry name" value="Nucleoside_phosphorylase_sf"/>
</dbReference>
<dbReference type="EMBL" id="JAJHUN010000002">
    <property type="protein sequence ID" value="KAJ4161619.1"/>
    <property type="molecule type" value="Genomic_DNA"/>
</dbReference>
<evidence type="ECO:0000259" key="2">
    <source>
        <dbReference type="PROSITE" id="PS50837"/>
    </source>
</evidence>
<dbReference type="RefSeq" id="XP_056058003.1">
    <property type="nucleotide sequence ID" value="XM_056199566.1"/>
</dbReference>
<name>A0A9W8URB9_AKAMU</name>
<sequence>MTALISTESYAIGWIAALPTERAAATAQLDDRHEPPEDFEQHPSDTNSYTWGRMCKHNIVIASLPAGVYGTTAAATTASNLLASLPAIKIGLLVGIGGGIARHLDQDVRLGDVVVSQPKGTTGGVIQYDLGKARLNGKWEPKGMLNKPPKVLLNALAALQAEHEIAPPKISDLLEEMLTKMPQMRKPKKKEPGYAHQGFENDRLFASSYGHIGGPTCDTCDSLEEIQRDERDTTDPEIHYGIIASGNTLVKDASNRDKIAESTGSECLCVEMEAAGLMDHFPCLVIRGICDYADSHKNDRWRRYASATAAAYAKELLEYVPAKMLEKTTRAVDILKSVSGDVKSMRSAVAEVQVGVQSLDNTVLNIQQTTVLNRLRVAEGASFDSSAQEHDRHCLPNTRVELLQQVSEWAKDLHAEPIFWLNGMAGTGKSTISRTVARSLADNGQLGASFFFKKGETDRGSLSKFFMTIAADLIMKKPSTAPHIEAVLNADHSITSKNYTEQFQKFLLEPLTKCDIGDRPVVIVVDALDECEQEGDIERFLYLVSRLETELPDRIRIFLTSRPEEPFRSQFKKIKKKDSRVILHEIPKSVVEHDIDLFLRYELYSIRADFNSRVPLERHLTVAWPSESSFDRLMKMAVPLFIVAATLCRFISDNRIGTPKKLLERVLSRSGDGLSQLETTYQSVLDNQISARASVSQRAEIIQQFRQVVGCIILLASPLSTSSLAVLLIMDKDDIDSRLDLLHSVLSIPASAQAPLRKSLVEKYHFFLRKPLDLYRHICPRLAQPLFSYIRRCSYLRRSRAK</sequence>
<keyword evidence="1" id="KW-0677">Repeat</keyword>
<protein>
    <recommendedName>
        <fullName evidence="2">NACHT domain-containing protein</fullName>
    </recommendedName>
</protein>